<feature type="transmembrane region" description="Helical" evidence="1">
    <location>
        <begin position="9"/>
        <end position="28"/>
    </location>
</feature>
<evidence type="ECO:0000259" key="2">
    <source>
        <dbReference type="Pfam" id="PF18167"/>
    </source>
</evidence>
<dbReference type="AlphaFoldDB" id="A0A2T0MIW4"/>
<organism evidence="3 4">
    <name type="scientific">Flagellimonas meridianipacifica</name>
    <dbReference type="NCBI Taxonomy" id="1080225"/>
    <lineage>
        <taxon>Bacteria</taxon>
        <taxon>Pseudomonadati</taxon>
        <taxon>Bacteroidota</taxon>
        <taxon>Flavobacteriia</taxon>
        <taxon>Flavobacteriales</taxon>
        <taxon>Flavobacteriaceae</taxon>
        <taxon>Flagellimonas</taxon>
    </lineage>
</organism>
<dbReference type="Proteomes" id="UP000237640">
    <property type="component" value="Unassembled WGS sequence"/>
</dbReference>
<dbReference type="RefSeq" id="WP_106144415.1">
    <property type="nucleotide sequence ID" value="NZ_PVYX01000001.1"/>
</dbReference>
<dbReference type="Pfam" id="PF18167">
    <property type="entry name" value="Sa_NUDIX"/>
    <property type="match status" value="1"/>
</dbReference>
<sequence length="275" mass="32310">MSSESKRFFGYTIVFLVASGYLIYRYSFLNHVSDFHKETLVGLALGAITTCIVGIYETIKSHGKYFWTAVRCALVLPNKKVYVSLSYLLRIKLPGAEKYFLIKGSKIDQYQPVGGVYQLVGNKDIYKDWKASPKADIDNPKDLRFFVSAKYIPKIIEWFKSGKDREIGIWREFYEELVETEIISKENFQTIRAEFLKSKEEILIKETRFTDESFHLRIFNIYQIELTSEQLEEIRQLHDKKPITKKYAFVSKDEIEKECFDGHKRRIGNHTKHII</sequence>
<dbReference type="EMBL" id="PVYX01000001">
    <property type="protein sequence ID" value="PRX57528.1"/>
    <property type="molecule type" value="Genomic_DNA"/>
</dbReference>
<keyword evidence="1" id="KW-1133">Transmembrane helix</keyword>
<gene>
    <name evidence="3" type="ORF">CLV81_1533</name>
</gene>
<proteinExistence type="predicted"/>
<protein>
    <recommendedName>
        <fullName evidence="2">CD-NTase-associated protein 16 NUDIX domain-containing protein</fullName>
    </recommendedName>
</protein>
<feature type="domain" description="CD-NTase-associated protein 16 NUDIX" evidence="2">
    <location>
        <begin position="81"/>
        <end position="275"/>
    </location>
</feature>
<reference evidence="3 4" key="1">
    <citation type="submission" date="2018-03" db="EMBL/GenBank/DDBJ databases">
        <title>Genomic Encyclopedia of Archaeal and Bacterial Type Strains, Phase II (KMG-II): from individual species to whole genera.</title>
        <authorList>
            <person name="Goeker M."/>
        </authorList>
    </citation>
    <scope>NUCLEOTIDE SEQUENCE [LARGE SCALE GENOMIC DNA]</scope>
    <source>
        <strain evidence="3 4">DSM 25027</strain>
    </source>
</reference>
<dbReference type="OrthoDB" id="791606at2"/>
<feature type="transmembrane region" description="Helical" evidence="1">
    <location>
        <begin position="40"/>
        <end position="59"/>
    </location>
</feature>
<keyword evidence="1" id="KW-0812">Transmembrane</keyword>
<comment type="caution">
    <text evidence="3">The sequence shown here is derived from an EMBL/GenBank/DDBJ whole genome shotgun (WGS) entry which is preliminary data.</text>
</comment>
<evidence type="ECO:0000313" key="4">
    <source>
        <dbReference type="Proteomes" id="UP000237640"/>
    </source>
</evidence>
<evidence type="ECO:0000313" key="3">
    <source>
        <dbReference type="EMBL" id="PRX57528.1"/>
    </source>
</evidence>
<evidence type="ECO:0000256" key="1">
    <source>
        <dbReference type="SAM" id="Phobius"/>
    </source>
</evidence>
<name>A0A2T0MIW4_9FLAO</name>
<keyword evidence="4" id="KW-1185">Reference proteome</keyword>
<keyword evidence="1" id="KW-0472">Membrane</keyword>
<accession>A0A2T0MIW4</accession>
<dbReference type="InterPro" id="IPR040829">
    <property type="entry name" value="Cap16_NUDIX"/>
</dbReference>